<dbReference type="EMBL" id="CP049863">
    <property type="protein sequence ID" value="QIK62866.1"/>
    <property type="molecule type" value="Genomic_DNA"/>
</dbReference>
<dbReference type="Gene3D" id="3.40.630.30">
    <property type="match status" value="1"/>
</dbReference>
<organism evidence="4 5">
    <name type="scientific">Leucobacter viscericola</name>
    <dbReference type="NCBI Taxonomy" id="2714935"/>
    <lineage>
        <taxon>Bacteria</taxon>
        <taxon>Bacillati</taxon>
        <taxon>Actinomycetota</taxon>
        <taxon>Actinomycetes</taxon>
        <taxon>Micrococcales</taxon>
        <taxon>Microbacteriaceae</taxon>
        <taxon>Leucobacter</taxon>
    </lineage>
</organism>
<reference evidence="4 5" key="1">
    <citation type="submission" date="2020-03" db="EMBL/GenBank/DDBJ databases">
        <title>Leucobacter sp. nov., isolated from beetles.</title>
        <authorList>
            <person name="Hyun D.-W."/>
            <person name="Bae J.-W."/>
        </authorList>
    </citation>
    <scope>NUCLEOTIDE SEQUENCE [LARGE SCALE GENOMIC DNA]</scope>
    <source>
        <strain evidence="4 5">HDW9C</strain>
    </source>
</reference>
<name>A0A6G7XEH0_9MICO</name>
<dbReference type="InterPro" id="IPR050832">
    <property type="entry name" value="Bact_Acetyltransf"/>
</dbReference>
<dbReference type="SUPFAM" id="SSF55729">
    <property type="entry name" value="Acyl-CoA N-acyltransferases (Nat)"/>
    <property type="match status" value="1"/>
</dbReference>
<dbReference type="PANTHER" id="PTHR43877:SF1">
    <property type="entry name" value="ACETYLTRANSFERASE"/>
    <property type="match status" value="1"/>
</dbReference>
<accession>A0A6G7XEH0</accession>
<proteinExistence type="predicted"/>
<keyword evidence="2" id="KW-0012">Acyltransferase</keyword>
<dbReference type="CDD" id="cd04301">
    <property type="entry name" value="NAT_SF"/>
    <property type="match status" value="1"/>
</dbReference>
<evidence type="ECO:0000259" key="3">
    <source>
        <dbReference type="PROSITE" id="PS51186"/>
    </source>
</evidence>
<dbReference type="PROSITE" id="PS51186">
    <property type="entry name" value="GNAT"/>
    <property type="match status" value="1"/>
</dbReference>
<evidence type="ECO:0000256" key="1">
    <source>
        <dbReference type="ARBA" id="ARBA00022679"/>
    </source>
</evidence>
<gene>
    <name evidence="4" type="ORF">G7068_06390</name>
</gene>
<dbReference type="AlphaFoldDB" id="A0A6G7XEH0"/>
<keyword evidence="5" id="KW-1185">Reference proteome</keyword>
<dbReference type="GO" id="GO:0016747">
    <property type="term" value="F:acyltransferase activity, transferring groups other than amino-acyl groups"/>
    <property type="evidence" value="ECO:0007669"/>
    <property type="project" value="InterPro"/>
</dbReference>
<evidence type="ECO:0000313" key="4">
    <source>
        <dbReference type="EMBL" id="QIK62866.1"/>
    </source>
</evidence>
<protein>
    <submittedName>
        <fullName evidence="4">GNAT family N-acetyltransferase</fullName>
    </submittedName>
</protein>
<feature type="domain" description="N-acetyltransferase" evidence="3">
    <location>
        <begin position="9"/>
        <end position="158"/>
    </location>
</feature>
<keyword evidence="1 4" id="KW-0808">Transferase</keyword>
<dbReference type="Pfam" id="PF00583">
    <property type="entry name" value="Acetyltransf_1"/>
    <property type="match status" value="1"/>
</dbReference>
<sequence>METGTLDASVIRTGTIPGDVEACAEIWVSALLARDGAVDADAMAERVRSSFELLIVRFAVVDPPHRAFALVEAGRPDPTEALLHYLAVDPATPKRGLGRALLADAIEHTRLGGFESMMLEVRTNNTRAIELYTRTGFVPFGEPTPHSLAGYPMQAYRLLLR</sequence>
<dbReference type="KEGG" id="lvi:G7068_06390"/>
<dbReference type="InterPro" id="IPR016181">
    <property type="entry name" value="Acyl_CoA_acyltransferase"/>
</dbReference>
<evidence type="ECO:0000256" key="2">
    <source>
        <dbReference type="ARBA" id="ARBA00023315"/>
    </source>
</evidence>
<evidence type="ECO:0000313" key="5">
    <source>
        <dbReference type="Proteomes" id="UP000502677"/>
    </source>
</evidence>
<dbReference type="RefSeq" id="WP_166290357.1">
    <property type="nucleotide sequence ID" value="NZ_CP049863.1"/>
</dbReference>
<dbReference type="Proteomes" id="UP000502677">
    <property type="component" value="Chromosome"/>
</dbReference>
<dbReference type="InterPro" id="IPR000182">
    <property type="entry name" value="GNAT_dom"/>
</dbReference>
<dbReference type="PANTHER" id="PTHR43877">
    <property type="entry name" value="AMINOALKYLPHOSPHONATE N-ACETYLTRANSFERASE-RELATED-RELATED"/>
    <property type="match status" value="1"/>
</dbReference>